<evidence type="ECO:0000313" key="2">
    <source>
        <dbReference type="Proteomes" id="UP000718793"/>
    </source>
</evidence>
<evidence type="ECO:0008006" key="3">
    <source>
        <dbReference type="Google" id="ProtNLM"/>
    </source>
</evidence>
<gene>
    <name evidence="1" type="ORF">KQ875_03195</name>
</gene>
<proteinExistence type="predicted"/>
<keyword evidence="2" id="KW-1185">Reference proteome</keyword>
<evidence type="ECO:0000313" key="1">
    <source>
        <dbReference type="EMBL" id="MBU4692583.1"/>
    </source>
</evidence>
<dbReference type="RefSeq" id="WP_216489299.1">
    <property type="nucleotide sequence ID" value="NZ_JAHMHH010000004.1"/>
</dbReference>
<dbReference type="EMBL" id="JAHMHH010000004">
    <property type="protein sequence ID" value="MBU4692583.1"/>
    <property type="molecule type" value="Genomic_DNA"/>
</dbReference>
<organism evidence="1 2">
    <name type="scientific">Mycoplasma zalophi</name>
    <dbReference type="NCBI Taxonomy" id="191287"/>
    <lineage>
        <taxon>Bacteria</taxon>
        <taxon>Bacillati</taxon>
        <taxon>Mycoplasmatota</taxon>
        <taxon>Mollicutes</taxon>
        <taxon>Mycoplasmataceae</taxon>
        <taxon>Mycoplasma</taxon>
    </lineage>
</organism>
<name>A0ABS6DQM7_9MOLU</name>
<protein>
    <recommendedName>
        <fullName evidence="3">Cell division protein FtsA</fullName>
    </recommendedName>
</protein>
<dbReference type="Proteomes" id="UP000718793">
    <property type="component" value="Unassembled WGS sequence"/>
</dbReference>
<comment type="caution">
    <text evidence="1">The sequence shown here is derived from an EMBL/GenBank/DDBJ whole genome shotgun (WGS) entry which is preliminary data.</text>
</comment>
<accession>A0ABS6DQM7</accession>
<reference evidence="1" key="1">
    <citation type="submission" date="2021-06" db="EMBL/GenBank/DDBJ databases">
        <title>Novel Mycoplasma species detected in California sea lions (Zalophus californianus) from the USA.</title>
        <authorList>
            <person name="Volokhov D.V."/>
            <person name="Furtak V.A."/>
            <person name="Zagorodnyaya T.A."/>
        </authorList>
    </citation>
    <scope>NUCLEOTIDE SEQUENCE [LARGE SCALE GENOMIC DNA]</scope>
    <source>
        <strain evidence="1">CSL 5346</strain>
    </source>
</reference>
<sequence>MERKVIVVIKENFAKFTICAFESINGDFAIILSHSINKNQEHEKIIKTFKDYIEEIQNITGGNVKNIIYLINDPNYFYTNKYALNLNNKFIDFSKIDLNSIINHLKQDTIDFLACYQVNDIQAIKKDNSILQTKDLKLILSQEIKSLKATVTRYFIKQNAYKNAQNLAKKLSLNIEKMIIGPQLETLYVSNLKNQDQKILINISEDNVLLSSVKNKAIQEKITLNFGTNILISKLANELNITSYEAQCLIANYNHLENDLQLPFLFRKDKTLQVIDKFIKEFYKKISLKITCMLNLSNILDFSNTKLVILESKILSQTTSQQVLSLLNPDNKVELIQDYKLPIYKYKNFNNLVLINYLNLNISDQDITNTYTINTQTIENIKFKKQTIIKNFIKRIFTV</sequence>